<keyword evidence="7" id="KW-0807">Transducer</keyword>
<name>A0A139WJ93_TRICA</name>
<dbReference type="PANTHER" id="PTHR21143">
    <property type="entry name" value="INVERTEBRATE GUSTATORY RECEPTOR"/>
    <property type="match status" value="1"/>
</dbReference>
<feature type="transmembrane region" description="Helical" evidence="8">
    <location>
        <begin position="100"/>
        <end position="120"/>
    </location>
</feature>
<organism evidence="9 10">
    <name type="scientific">Tribolium castaneum</name>
    <name type="common">Red flour beetle</name>
    <dbReference type="NCBI Taxonomy" id="7070"/>
    <lineage>
        <taxon>Eukaryota</taxon>
        <taxon>Metazoa</taxon>
        <taxon>Ecdysozoa</taxon>
        <taxon>Arthropoda</taxon>
        <taxon>Hexapoda</taxon>
        <taxon>Insecta</taxon>
        <taxon>Pterygota</taxon>
        <taxon>Neoptera</taxon>
        <taxon>Endopterygota</taxon>
        <taxon>Coleoptera</taxon>
        <taxon>Polyphaga</taxon>
        <taxon>Cucujiformia</taxon>
        <taxon>Tenebrionidae</taxon>
        <taxon>Tenebrionidae incertae sedis</taxon>
        <taxon>Tribolium</taxon>
    </lineage>
</organism>
<protein>
    <recommendedName>
        <fullName evidence="11">Gustatory receptor</fullName>
    </recommendedName>
</protein>
<keyword evidence="5 8" id="KW-0472">Membrane</keyword>
<reference evidence="9 10" key="1">
    <citation type="journal article" date="2008" name="Nature">
        <title>The genome of the model beetle and pest Tribolium castaneum.</title>
        <authorList>
            <consortium name="Tribolium Genome Sequencing Consortium"/>
            <person name="Richards S."/>
            <person name="Gibbs R.A."/>
            <person name="Weinstock G.M."/>
            <person name="Brown S.J."/>
            <person name="Denell R."/>
            <person name="Beeman R.W."/>
            <person name="Gibbs R."/>
            <person name="Beeman R.W."/>
            <person name="Brown S.J."/>
            <person name="Bucher G."/>
            <person name="Friedrich M."/>
            <person name="Grimmelikhuijzen C.J."/>
            <person name="Klingler M."/>
            <person name="Lorenzen M."/>
            <person name="Richards S."/>
            <person name="Roth S."/>
            <person name="Schroder R."/>
            <person name="Tautz D."/>
            <person name="Zdobnov E.M."/>
            <person name="Muzny D."/>
            <person name="Gibbs R.A."/>
            <person name="Weinstock G.M."/>
            <person name="Attaway T."/>
            <person name="Bell S."/>
            <person name="Buhay C.J."/>
            <person name="Chandrabose M.N."/>
            <person name="Chavez D."/>
            <person name="Clerk-Blankenburg K.P."/>
            <person name="Cree A."/>
            <person name="Dao M."/>
            <person name="Davis C."/>
            <person name="Chacko J."/>
            <person name="Dinh H."/>
            <person name="Dugan-Rocha S."/>
            <person name="Fowler G."/>
            <person name="Garner T.T."/>
            <person name="Garnes J."/>
            <person name="Gnirke A."/>
            <person name="Hawes A."/>
            <person name="Hernandez J."/>
            <person name="Hines S."/>
            <person name="Holder M."/>
            <person name="Hume J."/>
            <person name="Jhangiani S.N."/>
            <person name="Joshi V."/>
            <person name="Khan Z.M."/>
            <person name="Jackson L."/>
            <person name="Kovar C."/>
            <person name="Kowis A."/>
            <person name="Lee S."/>
            <person name="Lewis L.R."/>
            <person name="Margolis J."/>
            <person name="Morgan M."/>
            <person name="Nazareth L.V."/>
            <person name="Nguyen N."/>
            <person name="Okwuonu G."/>
            <person name="Parker D."/>
            <person name="Richards S."/>
            <person name="Ruiz S.J."/>
            <person name="Santibanez J."/>
            <person name="Savard J."/>
            <person name="Scherer S.E."/>
            <person name="Schneider B."/>
            <person name="Sodergren E."/>
            <person name="Tautz D."/>
            <person name="Vattahil S."/>
            <person name="Villasana D."/>
            <person name="White C.S."/>
            <person name="Wright R."/>
            <person name="Park Y."/>
            <person name="Beeman R.W."/>
            <person name="Lord J."/>
            <person name="Oppert B."/>
            <person name="Lorenzen M."/>
            <person name="Brown S."/>
            <person name="Wang L."/>
            <person name="Savard J."/>
            <person name="Tautz D."/>
            <person name="Richards S."/>
            <person name="Weinstock G."/>
            <person name="Gibbs R.A."/>
            <person name="Liu Y."/>
            <person name="Worley K."/>
            <person name="Weinstock G."/>
            <person name="Elsik C.G."/>
            <person name="Reese J.T."/>
            <person name="Elhaik E."/>
            <person name="Landan G."/>
            <person name="Graur D."/>
            <person name="Arensburger P."/>
            <person name="Atkinson P."/>
            <person name="Beeman R.W."/>
            <person name="Beidler J."/>
            <person name="Brown S.J."/>
            <person name="Demuth J.P."/>
            <person name="Drury D.W."/>
            <person name="Du Y.Z."/>
            <person name="Fujiwara H."/>
            <person name="Lorenzen M."/>
            <person name="Maselli V."/>
            <person name="Osanai M."/>
            <person name="Park Y."/>
            <person name="Robertson H.M."/>
            <person name="Tu Z."/>
            <person name="Wang J.J."/>
            <person name="Wang S."/>
            <person name="Richards S."/>
            <person name="Song H."/>
            <person name="Zhang L."/>
            <person name="Sodergren E."/>
            <person name="Werner D."/>
            <person name="Stanke M."/>
            <person name="Morgenstern B."/>
            <person name="Solovyev V."/>
            <person name="Kosarev P."/>
            <person name="Brown G."/>
            <person name="Chen H.C."/>
            <person name="Ermolaeva O."/>
            <person name="Hlavina W."/>
            <person name="Kapustin Y."/>
            <person name="Kiryutin B."/>
            <person name="Kitts P."/>
            <person name="Maglott D."/>
            <person name="Pruitt K."/>
            <person name="Sapojnikov V."/>
            <person name="Souvorov A."/>
            <person name="Mackey A.J."/>
            <person name="Waterhouse R.M."/>
            <person name="Wyder S."/>
            <person name="Zdobnov E.M."/>
            <person name="Zdobnov E.M."/>
            <person name="Wyder S."/>
            <person name="Kriventseva E.V."/>
            <person name="Kadowaki T."/>
            <person name="Bork P."/>
            <person name="Aranda M."/>
            <person name="Bao R."/>
            <person name="Beermann A."/>
            <person name="Berns N."/>
            <person name="Bolognesi R."/>
            <person name="Bonneton F."/>
            <person name="Bopp D."/>
            <person name="Brown S.J."/>
            <person name="Bucher G."/>
            <person name="Butts T."/>
            <person name="Chaumot A."/>
            <person name="Denell R.E."/>
            <person name="Ferrier D.E."/>
            <person name="Friedrich M."/>
            <person name="Gordon C.M."/>
            <person name="Jindra M."/>
            <person name="Klingler M."/>
            <person name="Lan Q."/>
            <person name="Lattorff H.M."/>
            <person name="Laudet V."/>
            <person name="von Levetsow C."/>
            <person name="Liu Z."/>
            <person name="Lutz R."/>
            <person name="Lynch J.A."/>
            <person name="da Fonseca R.N."/>
            <person name="Posnien N."/>
            <person name="Reuter R."/>
            <person name="Roth S."/>
            <person name="Savard J."/>
            <person name="Schinko J.B."/>
            <person name="Schmitt C."/>
            <person name="Schoppmeier M."/>
            <person name="Schroder R."/>
            <person name="Shippy T.D."/>
            <person name="Simonnet F."/>
            <person name="Marques-Souza H."/>
            <person name="Tautz D."/>
            <person name="Tomoyasu Y."/>
            <person name="Trauner J."/>
            <person name="Van der Zee M."/>
            <person name="Vervoort M."/>
            <person name="Wittkopp N."/>
            <person name="Wimmer E.A."/>
            <person name="Yang X."/>
            <person name="Jones A.K."/>
            <person name="Sattelle D.B."/>
            <person name="Ebert P.R."/>
            <person name="Nelson D."/>
            <person name="Scott J.G."/>
            <person name="Beeman R.W."/>
            <person name="Muthukrishnan S."/>
            <person name="Kramer K.J."/>
            <person name="Arakane Y."/>
            <person name="Beeman R.W."/>
            <person name="Zhu Q."/>
            <person name="Hogenkamp D."/>
            <person name="Dixit R."/>
            <person name="Oppert B."/>
            <person name="Jiang H."/>
            <person name="Zou Z."/>
            <person name="Marshall J."/>
            <person name="Elpidina E."/>
            <person name="Vinokurov K."/>
            <person name="Oppert C."/>
            <person name="Zou Z."/>
            <person name="Evans J."/>
            <person name="Lu Z."/>
            <person name="Zhao P."/>
            <person name="Sumathipala N."/>
            <person name="Altincicek B."/>
            <person name="Vilcinskas A."/>
            <person name="Williams M."/>
            <person name="Hultmark D."/>
            <person name="Hetru C."/>
            <person name="Jiang H."/>
            <person name="Grimmelikhuijzen C.J."/>
            <person name="Hauser F."/>
            <person name="Cazzamali G."/>
            <person name="Williamson M."/>
            <person name="Park Y."/>
            <person name="Li B."/>
            <person name="Tanaka Y."/>
            <person name="Predel R."/>
            <person name="Neupert S."/>
            <person name="Schachtner J."/>
            <person name="Verleyen P."/>
            <person name="Raible F."/>
            <person name="Bork P."/>
            <person name="Friedrich M."/>
            <person name="Walden K.K."/>
            <person name="Robertson H.M."/>
            <person name="Angeli S."/>
            <person name="Foret S."/>
            <person name="Bucher G."/>
            <person name="Schuetz S."/>
            <person name="Maleszka R."/>
            <person name="Wimmer E.A."/>
            <person name="Beeman R.W."/>
            <person name="Lorenzen M."/>
            <person name="Tomoyasu Y."/>
            <person name="Miller S.C."/>
            <person name="Grossmann D."/>
            <person name="Bucher G."/>
        </authorList>
    </citation>
    <scope>NUCLEOTIDE SEQUENCE [LARGE SCALE GENOMIC DNA]</scope>
    <source>
        <strain evidence="9 10">Georgia GA2</strain>
    </source>
</reference>
<evidence type="ECO:0000256" key="4">
    <source>
        <dbReference type="ARBA" id="ARBA00022989"/>
    </source>
</evidence>
<keyword evidence="3 8" id="KW-0812">Transmembrane</keyword>
<evidence type="ECO:0000256" key="7">
    <source>
        <dbReference type="ARBA" id="ARBA00023224"/>
    </source>
</evidence>
<evidence type="ECO:0000256" key="5">
    <source>
        <dbReference type="ARBA" id="ARBA00023136"/>
    </source>
</evidence>
<dbReference type="AlphaFoldDB" id="A0A139WJ93"/>
<evidence type="ECO:0000256" key="8">
    <source>
        <dbReference type="SAM" id="Phobius"/>
    </source>
</evidence>
<accession>A0A139WJ93</accession>
<proteinExistence type="predicted"/>
<evidence type="ECO:0000313" key="10">
    <source>
        <dbReference type="Proteomes" id="UP000007266"/>
    </source>
</evidence>
<evidence type="ECO:0000256" key="1">
    <source>
        <dbReference type="ARBA" id="ARBA00004651"/>
    </source>
</evidence>
<dbReference type="InParanoid" id="A0A139WJ93"/>
<dbReference type="EMBL" id="KQ971338">
    <property type="protein sequence ID" value="KYB28070.1"/>
    <property type="molecule type" value="Genomic_DNA"/>
</dbReference>
<keyword evidence="6" id="KW-0675">Receptor</keyword>
<reference evidence="9 10" key="2">
    <citation type="journal article" date="2010" name="Nucleic Acids Res.">
        <title>BeetleBase in 2010: revisions to provide comprehensive genomic information for Tribolium castaneum.</title>
        <authorList>
            <person name="Kim H.S."/>
            <person name="Murphy T."/>
            <person name="Xia J."/>
            <person name="Caragea D."/>
            <person name="Park Y."/>
            <person name="Beeman R.W."/>
            <person name="Lorenzen M.D."/>
            <person name="Butcher S."/>
            <person name="Manak J.R."/>
            <person name="Brown S.J."/>
        </authorList>
    </citation>
    <scope>GENOME REANNOTATION</scope>
    <source>
        <strain evidence="9 10">Georgia GA2</strain>
    </source>
</reference>
<evidence type="ECO:0000256" key="3">
    <source>
        <dbReference type="ARBA" id="ARBA00022692"/>
    </source>
</evidence>
<dbReference type="GO" id="GO:0050909">
    <property type="term" value="P:sensory perception of taste"/>
    <property type="evidence" value="ECO:0007669"/>
    <property type="project" value="InterPro"/>
</dbReference>
<dbReference type="Proteomes" id="UP000007266">
    <property type="component" value="Linkage group 4"/>
</dbReference>
<evidence type="ECO:0000256" key="6">
    <source>
        <dbReference type="ARBA" id="ARBA00023170"/>
    </source>
</evidence>
<dbReference type="GO" id="GO:0007165">
    <property type="term" value="P:signal transduction"/>
    <property type="evidence" value="ECO:0007669"/>
    <property type="project" value="UniProtKB-KW"/>
</dbReference>
<dbReference type="Pfam" id="PF08395">
    <property type="entry name" value="7tm_7"/>
    <property type="match status" value="1"/>
</dbReference>
<keyword evidence="10" id="KW-1185">Reference proteome</keyword>
<keyword evidence="4 8" id="KW-1133">Transmembrane helix</keyword>
<gene>
    <name evidence="9" type="primary">AUGUSTUS-3.0.2_34666</name>
    <name evidence="9" type="ORF">TcasGA2_TC034666</name>
</gene>
<sequence length="190" mass="21637">MVQGIFFSLSQVSFPSVIRTVVVNVATLTKFTLFLTLSFMTAAPSQRIAREFQNTQRICNTFRTNAGHNKEVQRMLQLLSLQLQNRKTRISAAGFFDVDYTMILNMLVSTVSYVIVFLQINAKLSREIFILDYFRFYCLIRSIDSRLGGKQHPGYLSESGRRVKGWVSKEGAVTGLDHCLATPVQDRVIR</sequence>
<evidence type="ECO:0008006" key="11">
    <source>
        <dbReference type="Google" id="ProtNLM"/>
    </source>
</evidence>
<feature type="transmembrane region" description="Helical" evidence="8">
    <location>
        <begin position="21"/>
        <end position="43"/>
    </location>
</feature>
<evidence type="ECO:0000313" key="9">
    <source>
        <dbReference type="EMBL" id="KYB28070.1"/>
    </source>
</evidence>
<comment type="subcellular location">
    <subcellularLocation>
        <location evidence="1">Cell membrane</location>
        <topology evidence="1">Multi-pass membrane protein</topology>
    </subcellularLocation>
</comment>
<keyword evidence="2" id="KW-1003">Cell membrane</keyword>
<dbReference type="PANTHER" id="PTHR21143:SF104">
    <property type="entry name" value="GUSTATORY RECEPTOR 8A-RELATED"/>
    <property type="match status" value="1"/>
</dbReference>
<evidence type="ECO:0000256" key="2">
    <source>
        <dbReference type="ARBA" id="ARBA00022475"/>
    </source>
</evidence>
<dbReference type="InterPro" id="IPR013604">
    <property type="entry name" value="7TM_chemorcpt"/>
</dbReference>
<dbReference type="GO" id="GO:0005886">
    <property type="term" value="C:plasma membrane"/>
    <property type="evidence" value="ECO:0007669"/>
    <property type="project" value="UniProtKB-SubCell"/>
</dbReference>